<evidence type="ECO:0000256" key="1">
    <source>
        <dbReference type="SAM" id="MobiDB-lite"/>
    </source>
</evidence>
<dbReference type="InterPro" id="IPR000719">
    <property type="entry name" value="Prot_kinase_dom"/>
</dbReference>
<dbReference type="GO" id="GO:0005524">
    <property type="term" value="F:ATP binding"/>
    <property type="evidence" value="ECO:0007669"/>
    <property type="project" value="InterPro"/>
</dbReference>
<dbReference type="PANTHER" id="PTHR45927">
    <property type="entry name" value="LYSM-DOMAIN RECEPTOR-LIKE KINASE-RELATED"/>
    <property type="match status" value="1"/>
</dbReference>
<dbReference type="PROSITE" id="PS50011">
    <property type="entry name" value="PROTEIN_KINASE_DOM"/>
    <property type="match status" value="1"/>
</dbReference>
<dbReference type="GO" id="GO:0004672">
    <property type="term" value="F:protein kinase activity"/>
    <property type="evidence" value="ECO:0007669"/>
    <property type="project" value="InterPro"/>
</dbReference>
<protein>
    <submittedName>
        <fullName evidence="5">Protein STRUBBELIG-RECEPTOR FAMILY 8</fullName>
    </submittedName>
</protein>
<keyword evidence="2" id="KW-0812">Transmembrane</keyword>
<dbReference type="SUPFAM" id="SSF56112">
    <property type="entry name" value="Protein kinase-like (PK-like)"/>
    <property type="match status" value="1"/>
</dbReference>
<dbReference type="InterPro" id="IPR018392">
    <property type="entry name" value="LysM"/>
</dbReference>
<evidence type="ECO:0000313" key="5">
    <source>
        <dbReference type="EMBL" id="EXB77865.1"/>
    </source>
</evidence>
<dbReference type="GO" id="GO:0005886">
    <property type="term" value="C:plasma membrane"/>
    <property type="evidence" value="ECO:0007669"/>
    <property type="project" value="UniProtKB-ARBA"/>
</dbReference>
<evidence type="ECO:0000259" key="3">
    <source>
        <dbReference type="PROSITE" id="PS50011"/>
    </source>
</evidence>
<dbReference type="InterPro" id="IPR056561">
    <property type="entry name" value="NFP_LYK_LysM1"/>
</dbReference>
<keyword evidence="2" id="KW-0472">Membrane</keyword>
<keyword evidence="2" id="KW-1133">Transmembrane helix</keyword>
<dbReference type="InterPro" id="IPR011009">
    <property type="entry name" value="Kinase-like_dom_sf"/>
</dbReference>
<dbReference type="Pfam" id="PF07714">
    <property type="entry name" value="PK_Tyr_Ser-Thr"/>
    <property type="match status" value="1"/>
</dbReference>
<dbReference type="Proteomes" id="UP000030645">
    <property type="component" value="Unassembled WGS sequence"/>
</dbReference>
<dbReference type="InterPro" id="IPR056563">
    <property type="entry name" value="LysM3_LYK4_5"/>
</dbReference>
<reference evidence="6" key="1">
    <citation type="submission" date="2013-01" db="EMBL/GenBank/DDBJ databases">
        <title>Draft Genome Sequence of a Mulberry Tree, Morus notabilis C.K. Schneid.</title>
        <authorList>
            <person name="He N."/>
            <person name="Zhao S."/>
        </authorList>
    </citation>
    <scope>NUCLEOTIDE SEQUENCE</scope>
</reference>
<organism evidence="5 6">
    <name type="scientific">Morus notabilis</name>
    <dbReference type="NCBI Taxonomy" id="981085"/>
    <lineage>
        <taxon>Eukaryota</taxon>
        <taxon>Viridiplantae</taxon>
        <taxon>Streptophyta</taxon>
        <taxon>Embryophyta</taxon>
        <taxon>Tracheophyta</taxon>
        <taxon>Spermatophyta</taxon>
        <taxon>Magnoliopsida</taxon>
        <taxon>eudicotyledons</taxon>
        <taxon>Gunneridae</taxon>
        <taxon>Pentapetalae</taxon>
        <taxon>rosids</taxon>
        <taxon>fabids</taxon>
        <taxon>Rosales</taxon>
        <taxon>Moraceae</taxon>
        <taxon>Moreae</taxon>
        <taxon>Morus</taxon>
    </lineage>
</organism>
<evidence type="ECO:0000256" key="2">
    <source>
        <dbReference type="SAM" id="Phobius"/>
    </source>
</evidence>
<dbReference type="Gene3D" id="1.10.510.10">
    <property type="entry name" value="Transferase(Phosphotransferase) domain 1"/>
    <property type="match status" value="1"/>
</dbReference>
<dbReference type="AlphaFoldDB" id="W9RHW2"/>
<dbReference type="Pfam" id="PF23446">
    <property type="entry name" value="LysM1_NFP_LYK"/>
    <property type="match status" value="1"/>
</dbReference>
<feature type="transmembrane region" description="Helical" evidence="2">
    <location>
        <begin position="77"/>
        <end position="97"/>
    </location>
</feature>
<keyword evidence="6" id="KW-1185">Reference proteome</keyword>
<dbReference type="eggNOG" id="ENOG502QSFN">
    <property type="taxonomic scope" value="Eukaryota"/>
</dbReference>
<dbReference type="EMBL" id="KE344763">
    <property type="protein sequence ID" value="EXB77865.1"/>
    <property type="molecule type" value="Genomic_DNA"/>
</dbReference>
<dbReference type="Pfam" id="PF23472">
    <property type="entry name" value="LysM2_CERK1_LYK3_4_5"/>
    <property type="match status" value="1"/>
</dbReference>
<feature type="region of interest" description="Disordered" evidence="1">
    <location>
        <begin position="312"/>
        <end position="335"/>
    </location>
</feature>
<dbReference type="InterPro" id="IPR001245">
    <property type="entry name" value="Ser-Thr/Tyr_kinase_cat_dom"/>
</dbReference>
<keyword evidence="5" id="KW-0675">Receptor</keyword>
<accession>W9RHW2</accession>
<dbReference type="SMART" id="SM00220">
    <property type="entry name" value="S_TKc"/>
    <property type="match status" value="1"/>
</dbReference>
<gene>
    <name evidence="5" type="ORF">L484_009161</name>
</gene>
<dbReference type="InterPro" id="IPR056562">
    <property type="entry name" value="LysM2_CERK1_LYK3_4_5"/>
</dbReference>
<dbReference type="PROSITE" id="PS51782">
    <property type="entry name" value="LYSM"/>
    <property type="match status" value="1"/>
</dbReference>
<feature type="compositionally biased region" description="Pro residues" evidence="1">
    <location>
        <begin position="319"/>
        <end position="329"/>
    </location>
</feature>
<evidence type="ECO:0000259" key="4">
    <source>
        <dbReference type="PROSITE" id="PS51782"/>
    </source>
</evidence>
<dbReference type="Gene3D" id="3.30.200.20">
    <property type="entry name" value="Phosphorylase Kinase, domain 1"/>
    <property type="match status" value="1"/>
</dbReference>
<feature type="domain" description="LysM" evidence="4">
    <location>
        <begin position="261"/>
        <end position="306"/>
    </location>
</feature>
<dbReference type="Pfam" id="PF23473">
    <property type="entry name" value="LysM3_LYK4_5"/>
    <property type="match status" value="1"/>
</dbReference>
<dbReference type="PANTHER" id="PTHR45927:SF11">
    <property type="entry name" value="LYSM DOMAIN RECEPTOR-LIKE KINASE 4"/>
    <property type="match status" value="1"/>
</dbReference>
<sequence>MEVYQIQQDTANHEPTNRLHPTLLVLRPIIHHTIGIPIMLTSYKRLVSTLVGNFYFINDNPFCYANSLQDLLSKMDFLSSIFVFILFILSLFSFTVAQQPYVRETTTDCPNKHNESSALGYFCNGVSKSCHTYLTFRSVPPYNNITSISNLLAADPSEISKINSVPKAATFDMNKLVIVPVNCSCPGEYYQSNTSYVIDEDDIYLSIANNTFQGLTTCQALGNQSGNPPPKELIPSQTIIVPLRCACPTKNQIDMHVKYLMSYLADVDDDVSIISERFGIDNGLFLKANQLSELDDTIYPFTTLLVPLQNPPSSSLTIEPPPSLPPPSALLPTSSSNKASKKTWLYALLGAVGGSAFLLVLGTIIFCRVFHKYRKKSVPVPIPRTSAARKKIEKESHDFLEHISDIAQSLKVYSFEELKVATNDFSRSCWIKRSVYRGTFNGDLAAIKKMDGDISKEINLLQKINHPNVIRLSGVCFNEGHWYLVYEYASNGSLSDWIYNDNNDGRSLTWTQRIQIALDVATGLTYLHSFTNPCHVHKDIKSSNILLDSNFRAKIANFGLAQSTQAREGQFSLTKHIVGSVGYLAPEYLESGLMLTGKDVSELYNEENKHLTDTLSGVLSDDGQDSLRNFMDPSMGGKYPAELANLLVKIVDSCLKKKPQVRPPMDEIVQFLSRTLSSQLIWEFSNNRIY</sequence>
<feature type="domain" description="Protein kinase" evidence="3">
    <location>
        <begin position="346"/>
        <end position="676"/>
    </location>
</feature>
<dbReference type="InterPro" id="IPR052611">
    <property type="entry name" value="Plant_RLK_LysM"/>
</dbReference>
<evidence type="ECO:0000313" key="6">
    <source>
        <dbReference type="Proteomes" id="UP000030645"/>
    </source>
</evidence>
<proteinExistence type="predicted"/>
<feature type="transmembrane region" description="Helical" evidence="2">
    <location>
        <begin position="344"/>
        <end position="367"/>
    </location>
</feature>
<name>W9RHW2_9ROSA</name>